<protein>
    <submittedName>
        <fullName evidence="2">Uncharacterized protein</fullName>
    </submittedName>
</protein>
<proteinExistence type="predicted"/>
<dbReference type="AlphaFoldDB" id="X1ELJ8"/>
<dbReference type="EMBL" id="BART01034960">
    <property type="protein sequence ID" value="GAH09518.1"/>
    <property type="molecule type" value="Genomic_DNA"/>
</dbReference>
<keyword evidence="1" id="KW-0472">Membrane</keyword>
<organism evidence="2">
    <name type="scientific">marine sediment metagenome</name>
    <dbReference type="NCBI Taxonomy" id="412755"/>
    <lineage>
        <taxon>unclassified sequences</taxon>
        <taxon>metagenomes</taxon>
        <taxon>ecological metagenomes</taxon>
    </lineage>
</organism>
<evidence type="ECO:0000256" key="1">
    <source>
        <dbReference type="SAM" id="Phobius"/>
    </source>
</evidence>
<reference evidence="2" key="1">
    <citation type="journal article" date="2014" name="Front. Microbiol.">
        <title>High frequency of phylogenetically diverse reductive dehalogenase-homologous genes in deep subseafloor sedimentary metagenomes.</title>
        <authorList>
            <person name="Kawai M."/>
            <person name="Futagami T."/>
            <person name="Toyoda A."/>
            <person name="Takaki Y."/>
            <person name="Nishi S."/>
            <person name="Hori S."/>
            <person name="Arai W."/>
            <person name="Tsubouchi T."/>
            <person name="Morono Y."/>
            <person name="Uchiyama I."/>
            <person name="Ito T."/>
            <person name="Fujiyama A."/>
            <person name="Inagaki F."/>
            <person name="Takami H."/>
        </authorList>
    </citation>
    <scope>NUCLEOTIDE SEQUENCE</scope>
    <source>
        <strain evidence="2">Expedition CK06-06</strain>
    </source>
</reference>
<name>X1ELJ8_9ZZZZ</name>
<comment type="caution">
    <text evidence="2">The sequence shown here is derived from an EMBL/GenBank/DDBJ whole genome shotgun (WGS) entry which is preliminary data.</text>
</comment>
<keyword evidence="1" id="KW-0812">Transmembrane</keyword>
<evidence type="ECO:0000313" key="2">
    <source>
        <dbReference type="EMBL" id="GAH09518.1"/>
    </source>
</evidence>
<feature type="transmembrane region" description="Helical" evidence="1">
    <location>
        <begin position="59"/>
        <end position="77"/>
    </location>
</feature>
<accession>X1ELJ8</accession>
<gene>
    <name evidence="2" type="ORF">S01H4_59573</name>
</gene>
<keyword evidence="1" id="KW-1133">Transmembrane helix</keyword>
<sequence length="90" mass="10037">MRTVSIWVTAIILIFGTIIAWSALSPAYFETVDWVDDDISLTGDALDAYDSVKNAGNKTIRIIAPAFILTYVVWALLKMSERERYTGAYG</sequence>
<feature type="transmembrane region" description="Helical" evidence="1">
    <location>
        <begin position="7"/>
        <end position="29"/>
    </location>
</feature>